<evidence type="ECO:0000256" key="1">
    <source>
        <dbReference type="SAM" id="MobiDB-lite"/>
    </source>
</evidence>
<accession>A0A8H7EMQ2</accession>
<evidence type="ECO:0000313" key="3">
    <source>
        <dbReference type="Proteomes" id="UP000605846"/>
    </source>
</evidence>
<dbReference type="EMBL" id="JABAYA010000159">
    <property type="protein sequence ID" value="KAF7723241.1"/>
    <property type="molecule type" value="Genomic_DNA"/>
</dbReference>
<feature type="compositionally biased region" description="Basic and acidic residues" evidence="1">
    <location>
        <begin position="148"/>
        <end position="157"/>
    </location>
</feature>
<comment type="caution">
    <text evidence="2">The sequence shown here is derived from an EMBL/GenBank/DDBJ whole genome shotgun (WGS) entry which is preliminary data.</text>
</comment>
<reference evidence="2" key="1">
    <citation type="submission" date="2020-01" db="EMBL/GenBank/DDBJ databases">
        <title>Genome Sequencing of Three Apophysomyces-Like Fungal Strains Confirms a Novel Fungal Genus in the Mucoromycota with divergent Burkholderia-like Endosymbiotic Bacteria.</title>
        <authorList>
            <person name="Stajich J.E."/>
            <person name="Macias A.M."/>
            <person name="Carter-House D."/>
            <person name="Lovett B."/>
            <person name="Kasson L.R."/>
            <person name="Berry K."/>
            <person name="Grigoriev I."/>
            <person name="Chang Y."/>
            <person name="Spatafora J."/>
            <person name="Kasson M.T."/>
        </authorList>
    </citation>
    <scope>NUCLEOTIDE SEQUENCE</scope>
    <source>
        <strain evidence="2">NRRL A-21654</strain>
    </source>
</reference>
<dbReference type="Proteomes" id="UP000605846">
    <property type="component" value="Unassembled WGS sequence"/>
</dbReference>
<proteinExistence type="predicted"/>
<dbReference type="OrthoDB" id="10035640at2759"/>
<protein>
    <submittedName>
        <fullName evidence="2">Uncharacterized protein</fullName>
    </submittedName>
</protein>
<organism evidence="2 3">
    <name type="scientific">Apophysomyces ossiformis</name>
    <dbReference type="NCBI Taxonomy" id="679940"/>
    <lineage>
        <taxon>Eukaryota</taxon>
        <taxon>Fungi</taxon>
        <taxon>Fungi incertae sedis</taxon>
        <taxon>Mucoromycota</taxon>
        <taxon>Mucoromycotina</taxon>
        <taxon>Mucoromycetes</taxon>
        <taxon>Mucorales</taxon>
        <taxon>Mucorineae</taxon>
        <taxon>Mucoraceae</taxon>
        <taxon>Apophysomyces</taxon>
    </lineage>
</organism>
<feature type="compositionally biased region" description="Polar residues" evidence="1">
    <location>
        <begin position="129"/>
        <end position="145"/>
    </location>
</feature>
<feature type="region of interest" description="Disordered" evidence="1">
    <location>
        <begin position="122"/>
        <end position="157"/>
    </location>
</feature>
<sequence>MDKVLLQRIKYVDDLSLRATQALSTALSQARTASERLNEVHNLKSQAQQTNQYAMNIFDVLCQLERHLDPEDRIGHSALAERWPELDQLHQRIIGARPMMNKATRSTLDPPVLSTESVSRYIHPEQDDNGSGSWTEVSEQSTSTWVADRLRTLSDKK</sequence>
<gene>
    <name evidence="2" type="ORF">EC973_002179</name>
</gene>
<name>A0A8H7EMQ2_9FUNG</name>
<dbReference type="AlphaFoldDB" id="A0A8H7EMQ2"/>
<keyword evidence="3" id="KW-1185">Reference proteome</keyword>
<evidence type="ECO:0000313" key="2">
    <source>
        <dbReference type="EMBL" id="KAF7723241.1"/>
    </source>
</evidence>